<dbReference type="Gene3D" id="1.20.1280.50">
    <property type="match status" value="1"/>
</dbReference>
<dbReference type="PANTHER" id="PTHR34223">
    <property type="entry name" value="OS11G0201299 PROTEIN"/>
    <property type="match status" value="1"/>
</dbReference>
<dbReference type="SUPFAM" id="SSF81383">
    <property type="entry name" value="F-box domain"/>
    <property type="match status" value="1"/>
</dbReference>
<feature type="domain" description="F-box" evidence="1">
    <location>
        <begin position="18"/>
        <end position="68"/>
    </location>
</feature>
<name>A0A8T0QFJ4_PANVG</name>
<dbReference type="AlphaFoldDB" id="A0A8T0QFJ4"/>
<dbReference type="EMBL" id="CM029049">
    <property type="protein sequence ID" value="KAG2572265.1"/>
    <property type="molecule type" value="Genomic_DNA"/>
</dbReference>
<dbReference type="InterPro" id="IPR053197">
    <property type="entry name" value="F-box_SCFL_complex_component"/>
</dbReference>
<dbReference type="PROSITE" id="PS50181">
    <property type="entry name" value="FBOX"/>
    <property type="match status" value="1"/>
</dbReference>
<evidence type="ECO:0000313" key="2">
    <source>
        <dbReference type="EMBL" id="KAG2572265.1"/>
    </source>
</evidence>
<keyword evidence="3" id="KW-1185">Reference proteome</keyword>
<dbReference type="InterPro" id="IPR032675">
    <property type="entry name" value="LRR_dom_sf"/>
</dbReference>
<protein>
    <recommendedName>
        <fullName evidence="1">F-box domain-containing protein</fullName>
    </recommendedName>
</protein>
<organism evidence="2 3">
    <name type="scientific">Panicum virgatum</name>
    <name type="common">Blackwell switchgrass</name>
    <dbReference type="NCBI Taxonomy" id="38727"/>
    <lineage>
        <taxon>Eukaryota</taxon>
        <taxon>Viridiplantae</taxon>
        <taxon>Streptophyta</taxon>
        <taxon>Embryophyta</taxon>
        <taxon>Tracheophyta</taxon>
        <taxon>Spermatophyta</taxon>
        <taxon>Magnoliopsida</taxon>
        <taxon>Liliopsida</taxon>
        <taxon>Poales</taxon>
        <taxon>Poaceae</taxon>
        <taxon>PACMAD clade</taxon>
        <taxon>Panicoideae</taxon>
        <taxon>Panicodae</taxon>
        <taxon>Paniceae</taxon>
        <taxon>Panicinae</taxon>
        <taxon>Panicum</taxon>
        <taxon>Panicum sect. Hiantes</taxon>
    </lineage>
</organism>
<evidence type="ECO:0000313" key="3">
    <source>
        <dbReference type="Proteomes" id="UP000823388"/>
    </source>
</evidence>
<evidence type="ECO:0000259" key="1">
    <source>
        <dbReference type="PROSITE" id="PS50181"/>
    </source>
</evidence>
<dbReference type="Proteomes" id="UP000823388">
    <property type="component" value="Chromosome 7K"/>
</dbReference>
<gene>
    <name evidence="2" type="ORF">PVAP13_7KG164555</name>
</gene>
<proteinExistence type="predicted"/>
<reference evidence="2" key="1">
    <citation type="submission" date="2020-05" db="EMBL/GenBank/DDBJ databases">
        <title>WGS assembly of Panicum virgatum.</title>
        <authorList>
            <person name="Lovell J.T."/>
            <person name="Jenkins J."/>
            <person name="Shu S."/>
            <person name="Juenger T.E."/>
            <person name="Schmutz J."/>
        </authorList>
    </citation>
    <scope>NUCLEOTIDE SEQUENCE</scope>
    <source>
        <strain evidence="2">AP13</strain>
    </source>
</reference>
<sequence>MEMEAAPKRARAGGGSAPDRLSALPDELLHHILSFLRSRQAVHTTGHSKRWIDLWRSMPAINLNIKEFKCGSPAPGQCGKAARWGRMENFTANLLMRHRAPRLDAFRLSTGSVRVDWRRDVDRWISRAIEYRPVELHIRLPAARLGAPYQLPKPFSCHLKRLVLSGVSRCPVLEDLQLWRCREFSGLHSDTLKKLNVVDCSDGAADKLVIRAPSLASLYLSLHRNGVLLYTEKFLAEAWILGSDQLSRRGEAILLGSLFNVTGLELVCFSAMAILHEEFDKSPVFDNLRTLYLDGCFYSKSDVNKFKALGRLLQKLPNLEMLTLKDFWLVI</sequence>
<dbReference type="SUPFAM" id="SSF52047">
    <property type="entry name" value="RNI-like"/>
    <property type="match status" value="1"/>
</dbReference>
<comment type="caution">
    <text evidence="2">The sequence shown here is derived from an EMBL/GenBank/DDBJ whole genome shotgun (WGS) entry which is preliminary data.</text>
</comment>
<dbReference type="Gene3D" id="3.80.10.10">
    <property type="entry name" value="Ribonuclease Inhibitor"/>
    <property type="match status" value="1"/>
</dbReference>
<dbReference type="InterPro" id="IPR036047">
    <property type="entry name" value="F-box-like_dom_sf"/>
</dbReference>
<accession>A0A8T0QFJ4</accession>
<dbReference type="InterPro" id="IPR001810">
    <property type="entry name" value="F-box_dom"/>
</dbReference>
<dbReference type="PANTHER" id="PTHR34223:SF98">
    <property type="entry name" value="OS04G0440901 PROTEIN"/>
    <property type="match status" value="1"/>
</dbReference>